<feature type="domain" description="Outer membrane protein beta-barrel" evidence="4">
    <location>
        <begin position="26"/>
        <end position="162"/>
    </location>
</feature>
<dbReference type="InterPro" id="IPR041700">
    <property type="entry name" value="OMP_b-brl_3"/>
</dbReference>
<sequence>MKILIIEDETELSDSISKYLTTEQFTCEAAYDYHSKLTLRSNAMISHKAIIFNYKGLDQNTDGMEYRLNLNAAYQFPKELSAELFGNYNSPRVGIQGTNASFLFYTMAIRKQFMNKKMSVGLSATDPFNKYINQNTTIIQAANRQYAIRQVPYRSFGITFSYKFGNLKFDHKEESTKDPEIPAL</sequence>
<protein>
    <submittedName>
        <fullName evidence="5">Outer membrane protein beta-barrel family protein</fullName>
    </submittedName>
</protein>
<dbReference type="InterPro" id="IPR036942">
    <property type="entry name" value="Beta-barrel_TonB_sf"/>
</dbReference>
<keyword evidence="2" id="KW-0472">Membrane</keyword>
<dbReference type="AlphaFoldDB" id="A0A521F5R8"/>
<comment type="subcellular location">
    <subcellularLocation>
        <location evidence="1">Cell outer membrane</location>
    </subcellularLocation>
</comment>
<evidence type="ECO:0000256" key="2">
    <source>
        <dbReference type="ARBA" id="ARBA00023136"/>
    </source>
</evidence>
<dbReference type="OrthoDB" id="8764943at2"/>
<evidence type="ECO:0000256" key="1">
    <source>
        <dbReference type="ARBA" id="ARBA00004442"/>
    </source>
</evidence>
<dbReference type="Proteomes" id="UP000320300">
    <property type="component" value="Unassembled WGS sequence"/>
</dbReference>
<name>A0A521F5R8_9SPHI</name>
<dbReference type="EMBL" id="FXTN01000010">
    <property type="protein sequence ID" value="SMO91483.1"/>
    <property type="molecule type" value="Genomic_DNA"/>
</dbReference>
<dbReference type="GO" id="GO:0009279">
    <property type="term" value="C:cell outer membrane"/>
    <property type="evidence" value="ECO:0007669"/>
    <property type="project" value="UniProtKB-SubCell"/>
</dbReference>
<keyword evidence="3" id="KW-0998">Cell outer membrane</keyword>
<dbReference type="Pfam" id="PF14905">
    <property type="entry name" value="OMP_b-brl_3"/>
    <property type="match status" value="1"/>
</dbReference>
<dbReference type="SUPFAM" id="SSF56935">
    <property type="entry name" value="Porins"/>
    <property type="match status" value="1"/>
</dbReference>
<evidence type="ECO:0000256" key="3">
    <source>
        <dbReference type="ARBA" id="ARBA00023237"/>
    </source>
</evidence>
<evidence type="ECO:0000313" key="6">
    <source>
        <dbReference type="Proteomes" id="UP000320300"/>
    </source>
</evidence>
<keyword evidence="6" id="KW-1185">Reference proteome</keyword>
<evidence type="ECO:0000313" key="5">
    <source>
        <dbReference type="EMBL" id="SMO91483.1"/>
    </source>
</evidence>
<reference evidence="5 6" key="1">
    <citation type="submission" date="2017-05" db="EMBL/GenBank/DDBJ databases">
        <authorList>
            <person name="Varghese N."/>
            <person name="Submissions S."/>
        </authorList>
    </citation>
    <scope>NUCLEOTIDE SEQUENCE [LARGE SCALE GENOMIC DNA]</scope>
    <source>
        <strain evidence="5 6">DSM 19036</strain>
    </source>
</reference>
<dbReference type="Gene3D" id="2.40.170.20">
    <property type="entry name" value="TonB-dependent receptor, beta-barrel domain"/>
    <property type="match status" value="1"/>
</dbReference>
<evidence type="ECO:0000259" key="4">
    <source>
        <dbReference type="Pfam" id="PF14905"/>
    </source>
</evidence>
<gene>
    <name evidence="5" type="ORF">SAMN06265348_110184</name>
</gene>
<accession>A0A521F5R8</accession>
<proteinExistence type="predicted"/>
<dbReference type="RefSeq" id="WP_142529891.1">
    <property type="nucleotide sequence ID" value="NZ_CBCSJO010000010.1"/>
</dbReference>
<organism evidence="5 6">
    <name type="scientific">Pedobacter westerhofensis</name>
    <dbReference type="NCBI Taxonomy" id="425512"/>
    <lineage>
        <taxon>Bacteria</taxon>
        <taxon>Pseudomonadati</taxon>
        <taxon>Bacteroidota</taxon>
        <taxon>Sphingobacteriia</taxon>
        <taxon>Sphingobacteriales</taxon>
        <taxon>Sphingobacteriaceae</taxon>
        <taxon>Pedobacter</taxon>
    </lineage>
</organism>